<feature type="domain" description="DUF5648" evidence="2">
    <location>
        <begin position="52"/>
        <end position="183"/>
    </location>
</feature>
<proteinExistence type="predicted"/>
<accession>I5ASP0</accession>
<feature type="domain" description="SCP" evidence="1">
    <location>
        <begin position="227"/>
        <end position="316"/>
    </location>
</feature>
<dbReference type="InterPro" id="IPR035940">
    <property type="entry name" value="CAP_sf"/>
</dbReference>
<protein>
    <submittedName>
        <fullName evidence="3">Cysteine-rich secretory protein family</fullName>
    </submittedName>
</protein>
<dbReference type="Gene3D" id="3.40.33.10">
    <property type="entry name" value="CAP"/>
    <property type="match status" value="1"/>
</dbReference>
<evidence type="ECO:0000313" key="3">
    <source>
        <dbReference type="EMBL" id="EIM56813.1"/>
    </source>
</evidence>
<sequence>MRSMKRAAFVLVIGIIAGIGLPFEHVTARAEAGRGSAREEKTPDGEKKSVVTMYRLYLPCTQEHFYTASIHEREVLVSRGWKDEGVGWYAPSFSETPVYRLYHPGIRDHHYTVSEHEKNVLSSNGGWIYEGIGWYSDDSKSVPLYRRYCPLLVSGAHHYTTGYGEAQILLSRGWKDEGIAWYGVKPASANCDVDSVYTVNLQNGKSVKIEGHYDEEASKRMLEEIISYRKNYGIGETVVTESLNSGAGVRALEVCAFKSHTRPDGTACISVSPEALAENFMNYGESPEEILAAWKASPSHNGNLLQASYKKIGVSVFARRIEEGGKTTYRYSAVVLQG</sequence>
<dbReference type="EMBL" id="CM001487">
    <property type="protein sequence ID" value="EIM56813.1"/>
    <property type="molecule type" value="Genomic_DNA"/>
</dbReference>
<dbReference type="OrthoDB" id="9783944at2"/>
<evidence type="ECO:0000313" key="4">
    <source>
        <dbReference type="Proteomes" id="UP000005753"/>
    </source>
</evidence>
<evidence type="ECO:0000259" key="1">
    <source>
        <dbReference type="Pfam" id="PF00188"/>
    </source>
</evidence>
<dbReference type="Pfam" id="PF00188">
    <property type="entry name" value="CAP"/>
    <property type="match status" value="1"/>
</dbReference>
<reference evidence="3 4" key="1">
    <citation type="submission" date="2010-08" db="EMBL/GenBank/DDBJ databases">
        <authorList>
            <consortium name="US DOE Joint Genome Institute (JGI-PGF)"/>
            <person name="Lucas S."/>
            <person name="Copeland A."/>
            <person name="Lapidus A."/>
            <person name="Cheng J.-F."/>
            <person name="Bruce D."/>
            <person name="Goodwin L."/>
            <person name="Pitluck S."/>
            <person name="Land M.L."/>
            <person name="Hauser L."/>
            <person name="Chang Y.-J."/>
            <person name="Anderson I.J."/>
            <person name="Johnson E."/>
            <person name="Mulhopadhyay B."/>
            <person name="Kyrpides N."/>
            <person name="Woyke T.J."/>
        </authorList>
    </citation>
    <scope>NUCLEOTIDE SEQUENCE [LARGE SCALE GENOMIC DNA]</scope>
    <source>
        <strain evidence="3 4">6</strain>
    </source>
</reference>
<dbReference type="AlphaFoldDB" id="I5ASP0"/>
<gene>
    <name evidence="3" type="ORF">EubceDRAFT1_0988</name>
</gene>
<dbReference type="InterPro" id="IPR043708">
    <property type="entry name" value="DUF5648"/>
</dbReference>
<name>I5ASP0_EUBC6</name>
<dbReference type="Pfam" id="PF18885">
    <property type="entry name" value="DUF5648"/>
    <property type="match status" value="1"/>
</dbReference>
<organism evidence="3 4">
    <name type="scientific">Eubacterium cellulosolvens (strain ATCC 43171 / JCM 9499 / 6)</name>
    <name type="common">Cillobacterium cellulosolvens</name>
    <dbReference type="NCBI Taxonomy" id="633697"/>
    <lineage>
        <taxon>Bacteria</taxon>
        <taxon>Bacillati</taxon>
        <taxon>Bacillota</taxon>
        <taxon>Clostridia</taxon>
        <taxon>Eubacteriales</taxon>
        <taxon>Eubacteriaceae</taxon>
        <taxon>Eubacterium</taxon>
    </lineage>
</organism>
<dbReference type="HOGENOM" id="CLU_876431_0_0_9"/>
<dbReference type="InterPro" id="IPR014044">
    <property type="entry name" value="CAP_dom"/>
</dbReference>
<reference evidence="3 4" key="2">
    <citation type="submission" date="2012-02" db="EMBL/GenBank/DDBJ databases">
        <title>Improved High-Quality Draft sequence of Eubacterium cellulosolvens 6.</title>
        <authorList>
            <consortium name="US DOE Joint Genome Institute"/>
            <person name="Lucas S."/>
            <person name="Han J."/>
            <person name="Lapidus A."/>
            <person name="Cheng J.-F."/>
            <person name="Goodwin L."/>
            <person name="Pitluck S."/>
            <person name="Peters L."/>
            <person name="Mikhailova N."/>
            <person name="Gu W."/>
            <person name="Detter J.C."/>
            <person name="Han C."/>
            <person name="Tapia R."/>
            <person name="Land M."/>
            <person name="Hauser L."/>
            <person name="Kyrpides N."/>
            <person name="Ivanova N."/>
            <person name="Pagani I."/>
            <person name="Johnson E."/>
            <person name="Mukhopadhyay B."/>
            <person name="Anderson I."/>
            <person name="Woyke T."/>
        </authorList>
    </citation>
    <scope>NUCLEOTIDE SEQUENCE [LARGE SCALE GENOMIC DNA]</scope>
    <source>
        <strain evidence="3 4">6</strain>
    </source>
</reference>
<keyword evidence="4" id="KW-1185">Reference proteome</keyword>
<dbReference type="Proteomes" id="UP000005753">
    <property type="component" value="Chromosome"/>
</dbReference>
<evidence type="ECO:0000259" key="2">
    <source>
        <dbReference type="Pfam" id="PF18885"/>
    </source>
</evidence>
<dbReference type="eggNOG" id="COG3757">
    <property type="taxonomic scope" value="Bacteria"/>
</dbReference>
<dbReference type="eggNOG" id="COG2340">
    <property type="taxonomic scope" value="Bacteria"/>
</dbReference>